<keyword evidence="2" id="KW-0645">Protease</keyword>
<evidence type="ECO:0000256" key="1">
    <source>
        <dbReference type="SAM" id="MobiDB-lite"/>
    </source>
</evidence>
<dbReference type="RefSeq" id="WP_018386506.1">
    <property type="nucleotide sequence ID" value="NZ_LLZU01000039.1"/>
</dbReference>
<feature type="region of interest" description="Disordered" evidence="1">
    <location>
        <begin position="1"/>
        <end position="24"/>
    </location>
</feature>
<comment type="caution">
    <text evidence="2">The sequence shown here is derived from an EMBL/GenBank/DDBJ whole genome shotgun (WGS) entry which is preliminary data.</text>
</comment>
<dbReference type="GO" id="GO:0006508">
    <property type="term" value="P:proteolysis"/>
    <property type="evidence" value="ECO:0007669"/>
    <property type="project" value="UniProtKB-KW"/>
</dbReference>
<dbReference type="InterPro" id="IPR049457">
    <property type="entry name" value="Emfourin"/>
</dbReference>
<dbReference type="Pfam" id="PF20242">
    <property type="entry name" value="Emfourin"/>
    <property type="match status" value="1"/>
</dbReference>
<dbReference type="GO" id="GO:0008237">
    <property type="term" value="F:metallopeptidase activity"/>
    <property type="evidence" value="ECO:0007669"/>
    <property type="project" value="UniProtKB-KW"/>
</dbReference>
<dbReference type="EMBL" id="LLZU01000039">
    <property type="protein sequence ID" value="KRV46433.1"/>
    <property type="molecule type" value="Genomic_DNA"/>
</dbReference>
<dbReference type="STRING" id="76728.AQ490_11020"/>
<evidence type="ECO:0000313" key="2">
    <source>
        <dbReference type="EMBL" id="KRV46433.1"/>
    </source>
</evidence>
<dbReference type="AlphaFoldDB" id="A0A0T6LKM9"/>
<accession>A0A0T6LKM9</accession>
<keyword evidence="2" id="KW-0482">Metalloprotease</keyword>
<keyword evidence="2" id="KW-0378">Hydrolase</keyword>
<evidence type="ECO:0000313" key="3">
    <source>
        <dbReference type="Proteomes" id="UP000050867"/>
    </source>
</evidence>
<proteinExistence type="predicted"/>
<organism evidence="2 3">
    <name type="scientific">Wenjunlia vitaminophila</name>
    <name type="common">Streptomyces vitaminophilus</name>
    <dbReference type="NCBI Taxonomy" id="76728"/>
    <lineage>
        <taxon>Bacteria</taxon>
        <taxon>Bacillati</taxon>
        <taxon>Actinomycetota</taxon>
        <taxon>Actinomycetes</taxon>
        <taxon>Kitasatosporales</taxon>
        <taxon>Streptomycetaceae</taxon>
        <taxon>Wenjunlia</taxon>
    </lineage>
</organism>
<reference evidence="2 3" key="1">
    <citation type="submission" date="2015-10" db="EMBL/GenBank/DDBJ databases">
        <title>Draft genome sequence of pyrrolomycin-producing Streptomyces vitaminophilus.</title>
        <authorList>
            <person name="Graham D.E."/>
            <person name="Mahan K.M."/>
            <person name="Klingeman D.M."/>
            <person name="Hettich R.L."/>
            <person name="Parry R.J."/>
        </authorList>
    </citation>
    <scope>NUCLEOTIDE SEQUENCE [LARGE SCALE GENOMIC DNA]</scope>
    <source>
        <strain evidence="2 3">ATCC 31673</strain>
    </source>
</reference>
<keyword evidence="3" id="KW-1185">Reference proteome</keyword>
<dbReference type="OrthoDB" id="6956709at2"/>
<gene>
    <name evidence="2" type="ORF">AQ490_11020</name>
</gene>
<protein>
    <submittedName>
        <fullName evidence="2">Metalloprotease</fullName>
    </submittedName>
</protein>
<name>A0A0T6LKM9_WENVI</name>
<sequence>MRIQVRRSGGFAGTTREAAVDSTDRPDAERWRALALRALAVGRAAPPPGVPDGFRYALTVGDRTVYFADPEVPEPAAELVSLLFGASP</sequence>
<dbReference type="Proteomes" id="UP000050867">
    <property type="component" value="Unassembled WGS sequence"/>
</dbReference>